<evidence type="ECO:0000256" key="1">
    <source>
        <dbReference type="SAM" id="MobiDB-lite"/>
    </source>
</evidence>
<dbReference type="EMBL" id="MRYD01000240">
    <property type="protein sequence ID" value="OSZ56933.1"/>
    <property type="molecule type" value="Genomic_DNA"/>
</dbReference>
<comment type="caution">
    <text evidence="2">The sequence shown here is derived from an EMBL/GenBank/DDBJ whole genome shotgun (WGS) entry which is preliminary data.</text>
</comment>
<feature type="compositionally biased region" description="Low complexity" evidence="1">
    <location>
        <begin position="16"/>
        <end position="25"/>
    </location>
</feature>
<proteinExistence type="predicted"/>
<evidence type="ECO:0000313" key="2">
    <source>
        <dbReference type="EMBL" id="OSZ56933.1"/>
    </source>
</evidence>
<feature type="compositionally biased region" description="Low complexity" evidence="1">
    <location>
        <begin position="36"/>
        <end position="60"/>
    </location>
</feature>
<dbReference type="Proteomes" id="UP000194266">
    <property type="component" value="Unassembled WGS sequence"/>
</dbReference>
<keyword evidence="3" id="KW-1185">Reference proteome</keyword>
<gene>
    <name evidence="2" type="ORF">OQI_30195</name>
</gene>
<reference evidence="2 3" key="1">
    <citation type="submission" date="2016-12" db="EMBL/GenBank/DDBJ databases">
        <title>Genome Mining:The Detection of Biosynthetic Gene Clusters to Aid in the Expression of Curamycin A produced by Streptomyces sp. strain CZA14.</title>
        <authorList>
            <person name="Durrell K.A."/>
            <person name="Kirby B.M."/>
            <person name="Khan W."/>
            <person name="Mthethwa T."/>
            <person name="Le Roes-Hill M."/>
        </authorList>
    </citation>
    <scope>NUCLEOTIDE SEQUENCE [LARGE SCALE GENOMIC DNA]</scope>
    <source>
        <strain evidence="2 3">CZA14</strain>
    </source>
</reference>
<feature type="compositionally biased region" description="Low complexity" evidence="1">
    <location>
        <begin position="69"/>
        <end position="92"/>
    </location>
</feature>
<accession>A0ABX3YB47</accession>
<feature type="region of interest" description="Disordered" evidence="1">
    <location>
        <begin position="1"/>
        <end position="180"/>
    </location>
</feature>
<protein>
    <submittedName>
        <fullName evidence="2">Uncharacterized protein</fullName>
    </submittedName>
</protein>
<name>A0ABX3YB47_9ACTN</name>
<evidence type="ECO:0000313" key="3">
    <source>
        <dbReference type="Proteomes" id="UP000194266"/>
    </source>
</evidence>
<sequence length="180" mass="19724">MSPVSGTSTRRRSSSRLRSTVPPLRTASHSISTSDGTPRTPTRSRLRSPSPSAGSGPTRHSTARRSARTHACGGASRSSGGADQRSSTGASGTRRRPVTAGREPYVQPPVRRHRGAVERQIPLGRPALRPRTGRRPRDQRRHHRTRPSGHAAALLHHRNPRRDPPGPYATRQRRQAPPIR</sequence>
<organism evidence="2 3">
    <name type="scientific">Streptomyces pharetrae CZA14</name>
    <dbReference type="NCBI Taxonomy" id="1144883"/>
    <lineage>
        <taxon>Bacteria</taxon>
        <taxon>Bacillati</taxon>
        <taxon>Actinomycetota</taxon>
        <taxon>Actinomycetes</taxon>
        <taxon>Kitasatosporales</taxon>
        <taxon>Streptomycetaceae</taxon>
        <taxon>Streptomyces</taxon>
    </lineage>
</organism>
<feature type="compositionally biased region" description="Basic residues" evidence="1">
    <location>
        <begin position="131"/>
        <end position="147"/>
    </location>
</feature>